<comment type="caution">
    <text evidence="1">The sequence shown here is derived from an EMBL/GenBank/DDBJ whole genome shotgun (WGS) entry which is preliminary data.</text>
</comment>
<dbReference type="RefSeq" id="WP_200147174.1">
    <property type="nucleotide sequence ID" value="NZ_JACVKN010000128.1"/>
</dbReference>
<sequence length="163" mass="19468">MSTKEYRYGIINANSKYYWHKKYLKFTKTNHLLYHYTDVNAFKSIVENKSLWMSSPKYLNDSKEFIDGKNKVFEFIDFYLARDKNISKDSINILQKVQEKLRQSETFNDDIFICSFSTRGDDLSQWRSYGQNGSGICIEFKNLGQEQLLDCILNVYRDTKMYF</sequence>
<dbReference type="Proteomes" id="UP000701999">
    <property type="component" value="Unassembled WGS sequence"/>
</dbReference>
<organism evidence="1 2">
    <name type="scientific">Francisella noatunensis</name>
    <dbReference type="NCBI Taxonomy" id="657445"/>
    <lineage>
        <taxon>Bacteria</taxon>
        <taxon>Pseudomonadati</taxon>
        <taxon>Pseudomonadota</taxon>
        <taxon>Gammaproteobacteria</taxon>
        <taxon>Thiotrichales</taxon>
        <taxon>Francisellaceae</taxon>
        <taxon>Francisella</taxon>
    </lineage>
</organism>
<dbReference type="EMBL" id="JACVKN010000128">
    <property type="protein sequence ID" value="MBK2065185.1"/>
    <property type="molecule type" value="Genomic_DNA"/>
</dbReference>
<proteinExistence type="predicted"/>
<feature type="non-terminal residue" evidence="1">
    <location>
        <position position="163"/>
    </location>
</feature>
<evidence type="ECO:0000313" key="2">
    <source>
        <dbReference type="Proteomes" id="UP000701999"/>
    </source>
</evidence>
<name>A0A9Q2KX61_9GAMM</name>
<reference evidence="1 2" key="1">
    <citation type="submission" date="2020-09" db="EMBL/GenBank/DDBJ databases">
        <title>Development of specific Francisella tularensis PCR assay based on in-depth characterization of family Francisellaceae.</title>
        <authorList>
            <person name="Ohrman C."/>
            <person name="Sahl J."/>
            <person name="Sjodin A."/>
            <person name="Uneklint I."/>
            <person name="Ballard R."/>
            <person name="Karlsson L."/>
            <person name="Mcdonough R."/>
            <person name="Sundell D."/>
            <person name="Soria K."/>
            <person name="Brindeflk B."/>
            <person name="Vallesi A."/>
            <person name="Ramirez-Paredes J.G."/>
            <person name="Colquhoun D."/>
            <person name="Myrtennas K."/>
            <person name="Birdsell D."/>
            <person name="Johansson A."/>
            <person name="Wagner D."/>
            <person name="Forsman M."/>
        </authorList>
    </citation>
    <scope>NUCLEOTIDE SEQUENCE [LARGE SCALE GENOMIC DNA]</scope>
    <source>
        <strain evidence="1 2">FSC1140</strain>
    </source>
</reference>
<keyword evidence="2" id="KW-1185">Reference proteome</keyword>
<gene>
    <name evidence="1" type="ORF">IB647_05770</name>
</gene>
<dbReference type="AlphaFoldDB" id="A0A9Q2KX61"/>
<evidence type="ECO:0008006" key="3">
    <source>
        <dbReference type="Google" id="ProtNLM"/>
    </source>
</evidence>
<evidence type="ECO:0000313" key="1">
    <source>
        <dbReference type="EMBL" id="MBK2065185.1"/>
    </source>
</evidence>
<accession>A0A9Q2KX61</accession>
<protein>
    <recommendedName>
        <fullName evidence="3">DUF2971 domain-containing protein</fullName>
    </recommendedName>
</protein>